<feature type="compositionally biased region" description="Acidic residues" evidence="8">
    <location>
        <begin position="74"/>
        <end position="154"/>
    </location>
</feature>
<dbReference type="InterPro" id="IPR012677">
    <property type="entry name" value="Nucleotide-bd_a/b_plait_sf"/>
</dbReference>
<keyword evidence="6" id="KW-0539">Nucleus</keyword>
<feature type="compositionally biased region" description="Low complexity" evidence="8">
    <location>
        <begin position="29"/>
        <end position="73"/>
    </location>
</feature>
<evidence type="ECO:0000256" key="3">
    <source>
        <dbReference type="ARBA" id="ARBA00007077"/>
    </source>
</evidence>
<evidence type="ECO:0000256" key="8">
    <source>
        <dbReference type="SAM" id="MobiDB-lite"/>
    </source>
</evidence>
<evidence type="ECO:0000256" key="5">
    <source>
        <dbReference type="ARBA" id="ARBA00022884"/>
    </source>
</evidence>
<feature type="domain" description="RRM" evidence="9">
    <location>
        <begin position="183"/>
        <end position="281"/>
    </location>
</feature>
<comment type="subcellular location">
    <subcellularLocation>
        <location evidence="2">Nucleus</location>
        <location evidence="2">Nucleolus</location>
    </subcellularLocation>
</comment>
<evidence type="ECO:0000256" key="2">
    <source>
        <dbReference type="ARBA" id="ARBA00004604"/>
    </source>
</evidence>
<protein>
    <recommendedName>
        <fullName evidence="4">Nucleolar protein 12</fullName>
    </recommendedName>
</protein>
<dbReference type="PANTHER" id="PTHR23236">
    <property type="entry name" value="EUKARYOTIC TRANSLATION INITIATION FACTOR 4B/4H"/>
    <property type="match status" value="1"/>
</dbReference>
<name>A0A0L0RY47_ALLM3</name>
<dbReference type="GO" id="GO:0003723">
    <property type="term" value="F:RNA binding"/>
    <property type="evidence" value="ECO:0007669"/>
    <property type="project" value="UniProtKB-UniRule"/>
</dbReference>
<feature type="domain" description="RRM" evidence="9">
    <location>
        <begin position="304"/>
        <end position="381"/>
    </location>
</feature>
<dbReference type="OMA" id="VRIRCQA"/>
<evidence type="ECO:0000313" key="11">
    <source>
        <dbReference type="Proteomes" id="UP000054350"/>
    </source>
</evidence>
<dbReference type="AlphaFoldDB" id="A0A0L0RY47"/>
<gene>
    <name evidence="10" type="ORF">AMAG_01229</name>
</gene>
<evidence type="ECO:0000313" key="10">
    <source>
        <dbReference type="EMBL" id="KNE55327.1"/>
    </source>
</evidence>
<dbReference type="GO" id="GO:0005730">
    <property type="term" value="C:nucleolus"/>
    <property type="evidence" value="ECO:0007669"/>
    <property type="project" value="UniProtKB-SubCell"/>
</dbReference>
<keyword evidence="5 7" id="KW-0694">RNA-binding</keyword>
<dbReference type="Gene3D" id="3.30.70.330">
    <property type="match status" value="2"/>
</dbReference>
<sequence>MSGFDALFKRDPTKFDAELDSLFAVSKTAAKPAPAAAPVPSKKQAAAPAKQPVKKQVATPRSTITTAAASSDEASNDDEGSDDDEGTQSGDDEDVAMAAASDDDAESATGDSDDEEESGEEEGDDEEAVDGSEDGEEDEDASESADEASSDTDDATPANAASAAGQDKKPKSMKQLEKEKLARTVFVGNVTIKASEKAIDQKFKQLFAEYGKVESVRYRSIAFSDALPRKLNFKLKNFHPSRDTMHAYVVFTDAASARKAAGAVNGTVFENKHLRTDYCGPDAPAKGGADDDEAVAKRTRDPKRCVFVGNVPFDVEDEELWEFFGQVAEVDSVRVIRDRKLGIGKGFAYVQFKERSSVPLALKLHETKFRNKPLRIFKCMKETGPGAAGPQQQQQSQQKGRGGKGGRPGAGPTKPGVAGKPSKKRTRDSNDDGEPAKKRARKPKTSKQAASWKKGHEAKKRKTAAELPRKLAKKVKKLNAQSGKK</sequence>
<dbReference type="PANTHER" id="PTHR23236:SF25">
    <property type="entry name" value="RNA-BINDING PROTEIN 34"/>
    <property type="match status" value="1"/>
</dbReference>
<dbReference type="InterPro" id="IPR034221">
    <property type="entry name" value="RBM34_RRM2"/>
</dbReference>
<dbReference type="Pfam" id="PF00076">
    <property type="entry name" value="RRM_1"/>
    <property type="match status" value="1"/>
</dbReference>
<accession>A0A0L0RY47</accession>
<feature type="compositionally biased region" description="Basic and acidic residues" evidence="8">
    <location>
        <begin position="427"/>
        <end position="437"/>
    </location>
</feature>
<feature type="compositionally biased region" description="Low complexity" evidence="8">
    <location>
        <begin position="383"/>
        <end position="399"/>
    </location>
</feature>
<dbReference type="InterPro" id="IPR035979">
    <property type="entry name" value="RBD_domain_sf"/>
</dbReference>
<evidence type="ECO:0000256" key="1">
    <source>
        <dbReference type="ARBA" id="ARBA00002475"/>
    </source>
</evidence>
<feature type="compositionally biased region" description="Low complexity" evidence="8">
    <location>
        <begin position="155"/>
        <end position="165"/>
    </location>
</feature>
<reference evidence="10 11" key="1">
    <citation type="submission" date="2009-11" db="EMBL/GenBank/DDBJ databases">
        <title>Annotation of Allomyces macrogynus ATCC 38327.</title>
        <authorList>
            <consortium name="The Broad Institute Genome Sequencing Platform"/>
            <person name="Russ C."/>
            <person name="Cuomo C."/>
            <person name="Burger G."/>
            <person name="Gray M.W."/>
            <person name="Holland P.W.H."/>
            <person name="King N."/>
            <person name="Lang F.B.F."/>
            <person name="Roger A.J."/>
            <person name="Ruiz-Trillo I."/>
            <person name="Young S.K."/>
            <person name="Zeng Q."/>
            <person name="Gargeya S."/>
            <person name="Fitzgerald M."/>
            <person name="Haas B."/>
            <person name="Abouelleil A."/>
            <person name="Alvarado L."/>
            <person name="Arachchi H.M."/>
            <person name="Berlin A."/>
            <person name="Chapman S.B."/>
            <person name="Gearin G."/>
            <person name="Goldberg J."/>
            <person name="Griggs A."/>
            <person name="Gujja S."/>
            <person name="Hansen M."/>
            <person name="Heiman D."/>
            <person name="Howarth C."/>
            <person name="Larimer J."/>
            <person name="Lui A."/>
            <person name="MacDonald P.J.P."/>
            <person name="McCowen C."/>
            <person name="Montmayeur A."/>
            <person name="Murphy C."/>
            <person name="Neiman D."/>
            <person name="Pearson M."/>
            <person name="Priest M."/>
            <person name="Roberts A."/>
            <person name="Saif S."/>
            <person name="Shea T."/>
            <person name="Sisk P."/>
            <person name="Stolte C."/>
            <person name="Sykes S."/>
            <person name="Wortman J."/>
            <person name="Nusbaum C."/>
            <person name="Birren B."/>
        </authorList>
    </citation>
    <scope>NUCLEOTIDE SEQUENCE [LARGE SCALE GENOMIC DNA]</scope>
    <source>
        <strain evidence="10 11">ATCC 38327</strain>
    </source>
</reference>
<evidence type="ECO:0000256" key="6">
    <source>
        <dbReference type="ARBA" id="ARBA00023242"/>
    </source>
</evidence>
<feature type="compositionally biased region" description="Basic and acidic residues" evidence="8">
    <location>
        <begin position="166"/>
        <end position="175"/>
    </location>
</feature>
<proteinExistence type="inferred from homology"/>
<organism evidence="10 11">
    <name type="scientific">Allomyces macrogynus (strain ATCC 38327)</name>
    <name type="common">Allomyces javanicus var. macrogynus</name>
    <dbReference type="NCBI Taxonomy" id="578462"/>
    <lineage>
        <taxon>Eukaryota</taxon>
        <taxon>Fungi</taxon>
        <taxon>Fungi incertae sedis</taxon>
        <taxon>Blastocladiomycota</taxon>
        <taxon>Blastocladiomycetes</taxon>
        <taxon>Blastocladiales</taxon>
        <taxon>Blastocladiaceae</taxon>
        <taxon>Allomyces</taxon>
    </lineage>
</organism>
<dbReference type="InterPro" id="IPR000504">
    <property type="entry name" value="RRM_dom"/>
</dbReference>
<feature type="region of interest" description="Disordered" evidence="8">
    <location>
        <begin position="29"/>
        <end position="175"/>
    </location>
</feature>
<dbReference type="SUPFAM" id="SSF54928">
    <property type="entry name" value="RNA-binding domain, RBD"/>
    <property type="match status" value="2"/>
</dbReference>
<feature type="region of interest" description="Disordered" evidence="8">
    <location>
        <begin position="381"/>
        <end position="485"/>
    </location>
</feature>
<reference evidence="11" key="2">
    <citation type="submission" date="2009-11" db="EMBL/GenBank/DDBJ databases">
        <title>The Genome Sequence of Allomyces macrogynus strain ATCC 38327.</title>
        <authorList>
            <consortium name="The Broad Institute Genome Sequencing Platform"/>
            <person name="Russ C."/>
            <person name="Cuomo C."/>
            <person name="Shea T."/>
            <person name="Young S.K."/>
            <person name="Zeng Q."/>
            <person name="Koehrsen M."/>
            <person name="Haas B."/>
            <person name="Borodovsky M."/>
            <person name="Guigo R."/>
            <person name="Alvarado L."/>
            <person name="Berlin A."/>
            <person name="Borenstein D."/>
            <person name="Chen Z."/>
            <person name="Engels R."/>
            <person name="Freedman E."/>
            <person name="Gellesch M."/>
            <person name="Goldberg J."/>
            <person name="Griggs A."/>
            <person name="Gujja S."/>
            <person name="Heiman D."/>
            <person name="Hepburn T."/>
            <person name="Howarth C."/>
            <person name="Jen D."/>
            <person name="Larson L."/>
            <person name="Lewis B."/>
            <person name="Mehta T."/>
            <person name="Park D."/>
            <person name="Pearson M."/>
            <person name="Roberts A."/>
            <person name="Saif S."/>
            <person name="Shenoy N."/>
            <person name="Sisk P."/>
            <person name="Stolte C."/>
            <person name="Sykes S."/>
            <person name="Walk T."/>
            <person name="White J."/>
            <person name="Yandava C."/>
            <person name="Burger G."/>
            <person name="Gray M.W."/>
            <person name="Holland P.W.H."/>
            <person name="King N."/>
            <person name="Lang F.B.F."/>
            <person name="Roger A.J."/>
            <person name="Ruiz-Trillo I."/>
            <person name="Lander E."/>
            <person name="Nusbaum C."/>
        </authorList>
    </citation>
    <scope>NUCLEOTIDE SEQUENCE [LARGE SCALE GENOMIC DNA]</scope>
    <source>
        <strain evidence="11">ATCC 38327</strain>
    </source>
</reference>
<dbReference type="CDD" id="cd12395">
    <property type="entry name" value="RRM2_RBM34"/>
    <property type="match status" value="1"/>
</dbReference>
<dbReference type="STRING" id="578462.A0A0L0RY47"/>
<comment type="function">
    <text evidence="1">Involved in pre-25S rRNA processing.</text>
</comment>
<feature type="compositionally biased region" description="Basic residues" evidence="8">
    <location>
        <begin position="470"/>
        <end position="485"/>
    </location>
</feature>
<dbReference type="OrthoDB" id="442677at2759"/>
<dbReference type="EMBL" id="GG745329">
    <property type="protein sequence ID" value="KNE55327.1"/>
    <property type="molecule type" value="Genomic_DNA"/>
</dbReference>
<dbReference type="SMART" id="SM00360">
    <property type="entry name" value="RRM"/>
    <property type="match status" value="2"/>
</dbReference>
<dbReference type="Proteomes" id="UP000054350">
    <property type="component" value="Unassembled WGS sequence"/>
</dbReference>
<keyword evidence="11" id="KW-1185">Reference proteome</keyword>
<evidence type="ECO:0000256" key="4">
    <source>
        <dbReference type="ARBA" id="ARBA00015520"/>
    </source>
</evidence>
<dbReference type="eggNOG" id="KOG0118">
    <property type="taxonomic scope" value="Eukaryota"/>
</dbReference>
<evidence type="ECO:0000259" key="9">
    <source>
        <dbReference type="PROSITE" id="PS50102"/>
    </source>
</evidence>
<evidence type="ECO:0000256" key="7">
    <source>
        <dbReference type="PROSITE-ProRule" id="PRU00176"/>
    </source>
</evidence>
<comment type="similarity">
    <text evidence="3">Belongs to the RRM RBM34 family.</text>
</comment>
<dbReference type="VEuPathDB" id="FungiDB:AMAG_01229"/>
<dbReference type="PROSITE" id="PS50102">
    <property type="entry name" value="RRM"/>
    <property type="match status" value="2"/>
</dbReference>